<accession>A0AAW0FT97</accession>
<organism evidence="1 2">
    <name type="scientific">Cerrena zonata</name>
    <dbReference type="NCBI Taxonomy" id="2478898"/>
    <lineage>
        <taxon>Eukaryota</taxon>
        <taxon>Fungi</taxon>
        <taxon>Dikarya</taxon>
        <taxon>Basidiomycota</taxon>
        <taxon>Agaricomycotina</taxon>
        <taxon>Agaricomycetes</taxon>
        <taxon>Polyporales</taxon>
        <taxon>Cerrenaceae</taxon>
        <taxon>Cerrena</taxon>
    </lineage>
</organism>
<dbReference type="Proteomes" id="UP001385951">
    <property type="component" value="Unassembled WGS sequence"/>
</dbReference>
<sequence>MAVYSGTTDKPTENTQLVTYILETHLPLLRSRLSKWRVCYESFRQKFSQFQQTNSPSATVTNYVDNVDKIFSATVALSESSELSKNTVGEFVAHIRLCRNVSRQSAKLSDRDRRLLSSFQIMSGKGVITKRYIDIIRFGEKLASPLIHIDTTLCFCTSPKYQDFLTKRFRIHILPNPPPRCVDMPARLENWTMAEVAVFLHRSYKTIQWSGGDPEFVSNTIDHLSGIVIDNIGKTQISRPHCEFLLVQHHHNEAHDEPMMETYIAMSKPCCLQCGVFFDAYNEAIPNGPLFFIRSRDLHIHPSILPSIDVALDA</sequence>
<evidence type="ECO:0000313" key="2">
    <source>
        <dbReference type="Proteomes" id="UP001385951"/>
    </source>
</evidence>
<keyword evidence="2" id="KW-1185">Reference proteome</keyword>
<comment type="caution">
    <text evidence="1">The sequence shown here is derived from an EMBL/GenBank/DDBJ whole genome shotgun (WGS) entry which is preliminary data.</text>
</comment>
<name>A0AAW0FT97_9APHY</name>
<gene>
    <name evidence="1" type="ORF">QCA50_014671</name>
</gene>
<proteinExistence type="predicted"/>
<dbReference type="AlphaFoldDB" id="A0AAW0FT97"/>
<dbReference type="Pfam" id="PF14441">
    <property type="entry name" value="OTT_1508_deam"/>
    <property type="match status" value="1"/>
</dbReference>
<reference evidence="1 2" key="1">
    <citation type="submission" date="2022-09" db="EMBL/GenBank/DDBJ databases">
        <authorList>
            <person name="Palmer J.M."/>
        </authorList>
    </citation>
    <scope>NUCLEOTIDE SEQUENCE [LARGE SCALE GENOMIC DNA]</scope>
    <source>
        <strain evidence="1 2">DSM 7382</strain>
    </source>
</reference>
<protein>
    <submittedName>
        <fullName evidence="1">Uncharacterized protein</fullName>
    </submittedName>
</protein>
<evidence type="ECO:0000313" key="1">
    <source>
        <dbReference type="EMBL" id="KAK7682085.1"/>
    </source>
</evidence>
<dbReference type="EMBL" id="JASBNA010000037">
    <property type="protein sequence ID" value="KAK7682085.1"/>
    <property type="molecule type" value="Genomic_DNA"/>
</dbReference>
<dbReference type="InterPro" id="IPR027796">
    <property type="entry name" value="OTT_1508_deam-like"/>
</dbReference>